<dbReference type="GO" id="GO:0005524">
    <property type="term" value="F:ATP binding"/>
    <property type="evidence" value="ECO:0007669"/>
    <property type="project" value="UniProtKB-KW"/>
</dbReference>
<sequence>MRTLDDLVAEGVQGRTVLVRSDLNVPLDDDRNITDDGRIRASVPTINALYEGGAQVVVTAHLGRPKNGPDEKLSLAPVAQRLGELLGAPVRLVELGTPLPSMAAGDVVMLDNIRFDARETSKDDAERGAFADELVALVGDDAAFVSDGFGVVHRKQASVYDVAQRLDAYAGGLVLSEVEVLRTLTGSPERPYAVVLGGSKVSDKLAVIEALLPKVDTLLVGGGMCFTFLAAQGHGVGSSLLESDQVDTCRTLLESGKIVLPTDVVVADAFSADANTRTVPVDGIDDGWMGLDIGPDSVREFAARIADAKTIFWNGPMGVFELAPFAEGTRGVAQAIADGDAFSVVGGGDSAAAVRALGIAEDAFSHISTGGGASLEFLEGATLPGVAVLEEDA</sequence>
<dbReference type="FunFam" id="3.40.50.1260:FF:000006">
    <property type="entry name" value="Phosphoglycerate kinase"/>
    <property type="match status" value="1"/>
</dbReference>
<evidence type="ECO:0000256" key="12">
    <source>
        <dbReference type="ARBA" id="ARBA00023152"/>
    </source>
</evidence>
<dbReference type="Gene3D" id="3.40.50.1260">
    <property type="entry name" value="Phosphoglycerate kinase, N-terminal domain"/>
    <property type="match status" value="2"/>
</dbReference>
<feature type="binding site" evidence="13">
    <location>
        <position position="154"/>
    </location>
    <ligand>
        <name>substrate</name>
    </ligand>
</feature>
<feature type="binding site" evidence="14">
    <location>
        <position position="114"/>
    </location>
    <ligand>
        <name>(2R)-3-phosphoglycerate</name>
        <dbReference type="ChEBI" id="CHEBI:58272"/>
    </ligand>
</feature>
<gene>
    <name evidence="13" type="primary">pgk</name>
    <name evidence="17" type="ORF">ATL51_0699</name>
</gene>
<protein>
    <recommendedName>
        <fullName evidence="6 13">Phosphoglycerate kinase</fullName>
        <ecNumber evidence="5 13">2.7.2.3</ecNumber>
    </recommendedName>
</protein>
<evidence type="ECO:0000256" key="2">
    <source>
        <dbReference type="ARBA" id="ARBA00004838"/>
    </source>
</evidence>
<dbReference type="GO" id="GO:0043531">
    <property type="term" value="F:ADP binding"/>
    <property type="evidence" value="ECO:0007669"/>
    <property type="project" value="TreeGrafter"/>
</dbReference>
<keyword evidence="7 13" id="KW-0963">Cytoplasm</keyword>
<feature type="binding site" evidence="14">
    <location>
        <position position="154"/>
    </location>
    <ligand>
        <name>(2R)-3-phosphoglycerate</name>
        <dbReference type="ChEBI" id="CHEBI:58272"/>
    </ligand>
</feature>
<dbReference type="PIRSF" id="PIRSF000724">
    <property type="entry name" value="Pgk"/>
    <property type="match status" value="1"/>
</dbReference>
<dbReference type="Pfam" id="PF00162">
    <property type="entry name" value="PGK"/>
    <property type="match status" value="1"/>
</dbReference>
<dbReference type="InterPro" id="IPR036043">
    <property type="entry name" value="Phosphoglycerate_kinase_sf"/>
</dbReference>
<dbReference type="AlphaFoldDB" id="A0AA44UKP9"/>
<evidence type="ECO:0000256" key="9">
    <source>
        <dbReference type="ARBA" id="ARBA00022741"/>
    </source>
</evidence>
<accession>A0AA44UKP9</accession>
<feature type="binding site" evidence="13">
    <location>
        <position position="38"/>
    </location>
    <ligand>
        <name>substrate</name>
    </ligand>
</feature>
<comment type="pathway">
    <text evidence="2 13">Carbohydrate degradation; glycolysis; pyruvate from D-glyceraldehyde 3-phosphate: step 2/5.</text>
</comment>
<evidence type="ECO:0000256" key="5">
    <source>
        <dbReference type="ARBA" id="ARBA00013061"/>
    </source>
</evidence>
<dbReference type="FunFam" id="3.40.50.1260:FF:000031">
    <property type="entry name" value="Phosphoglycerate kinase 1"/>
    <property type="match status" value="1"/>
</dbReference>
<proteinExistence type="inferred from homology"/>
<keyword evidence="12 13" id="KW-0324">Glycolysis</keyword>
<evidence type="ECO:0000256" key="6">
    <source>
        <dbReference type="ARBA" id="ARBA00016471"/>
    </source>
</evidence>
<dbReference type="PRINTS" id="PR00477">
    <property type="entry name" value="PHGLYCKINASE"/>
</dbReference>
<feature type="binding site" evidence="13">
    <location>
        <position position="114"/>
    </location>
    <ligand>
        <name>substrate</name>
    </ligand>
</feature>
<comment type="subunit">
    <text evidence="4 13">Monomer.</text>
</comment>
<dbReference type="GO" id="GO:0006096">
    <property type="term" value="P:glycolytic process"/>
    <property type="evidence" value="ECO:0007669"/>
    <property type="project" value="UniProtKB-UniRule"/>
</dbReference>
<comment type="subcellular location">
    <subcellularLocation>
        <location evidence="13">Cytoplasm</location>
    </subcellularLocation>
</comment>
<evidence type="ECO:0000313" key="17">
    <source>
        <dbReference type="EMBL" id="PKB29072.1"/>
    </source>
</evidence>
<comment type="similarity">
    <text evidence="3 13 16">Belongs to the phosphoglycerate kinase family.</text>
</comment>
<feature type="binding site" evidence="13 14">
    <location>
        <begin position="61"/>
        <end position="64"/>
    </location>
    <ligand>
        <name>substrate</name>
    </ligand>
</feature>
<feature type="binding site" evidence="13 15">
    <location>
        <begin position="347"/>
        <end position="350"/>
    </location>
    <ligand>
        <name>ATP</name>
        <dbReference type="ChEBI" id="CHEBI:30616"/>
    </ligand>
</feature>
<dbReference type="SUPFAM" id="SSF53748">
    <property type="entry name" value="Phosphoglycerate kinase"/>
    <property type="match status" value="1"/>
</dbReference>
<dbReference type="PROSITE" id="PS00111">
    <property type="entry name" value="PGLYCERATE_KINASE"/>
    <property type="match status" value="1"/>
</dbReference>
<name>A0AA44UKP9_PSEA5</name>
<evidence type="ECO:0000256" key="16">
    <source>
        <dbReference type="RuleBase" id="RU000532"/>
    </source>
</evidence>
<dbReference type="PANTHER" id="PTHR11406">
    <property type="entry name" value="PHOSPHOGLYCERATE KINASE"/>
    <property type="match status" value="1"/>
</dbReference>
<dbReference type="InterPro" id="IPR015824">
    <property type="entry name" value="Phosphoglycerate_kinase_N"/>
</dbReference>
<dbReference type="Proteomes" id="UP000232453">
    <property type="component" value="Unassembled WGS sequence"/>
</dbReference>
<feature type="binding site" evidence="13 15">
    <location>
        <position position="204"/>
    </location>
    <ligand>
        <name>ATP</name>
        <dbReference type="ChEBI" id="CHEBI:30616"/>
    </ligand>
</feature>
<evidence type="ECO:0000256" key="14">
    <source>
        <dbReference type="PIRSR" id="PIRSR000724-1"/>
    </source>
</evidence>
<dbReference type="PANTHER" id="PTHR11406:SF23">
    <property type="entry name" value="PHOSPHOGLYCERATE KINASE 1, CHLOROPLASTIC-RELATED"/>
    <property type="match status" value="1"/>
</dbReference>
<dbReference type="EMBL" id="PHUJ01000003">
    <property type="protein sequence ID" value="PKB29072.1"/>
    <property type="molecule type" value="Genomic_DNA"/>
</dbReference>
<dbReference type="GO" id="GO:0004618">
    <property type="term" value="F:phosphoglycerate kinase activity"/>
    <property type="evidence" value="ECO:0007669"/>
    <property type="project" value="UniProtKB-UniRule"/>
</dbReference>
<keyword evidence="9 13" id="KW-0547">Nucleotide-binding</keyword>
<comment type="catalytic activity">
    <reaction evidence="1 13 16">
        <text>(2R)-3-phosphoglycerate + ATP = (2R)-3-phospho-glyceroyl phosphate + ADP</text>
        <dbReference type="Rhea" id="RHEA:14801"/>
        <dbReference type="ChEBI" id="CHEBI:30616"/>
        <dbReference type="ChEBI" id="CHEBI:57604"/>
        <dbReference type="ChEBI" id="CHEBI:58272"/>
        <dbReference type="ChEBI" id="CHEBI:456216"/>
        <dbReference type="EC" id="2.7.2.3"/>
    </reaction>
</comment>
<feature type="binding site" evidence="14">
    <location>
        <position position="38"/>
    </location>
    <ligand>
        <name>(2R)-3-phosphoglycerate</name>
        <dbReference type="ChEBI" id="CHEBI:58272"/>
    </ligand>
</feature>
<evidence type="ECO:0000256" key="11">
    <source>
        <dbReference type="ARBA" id="ARBA00022840"/>
    </source>
</evidence>
<evidence type="ECO:0000256" key="15">
    <source>
        <dbReference type="PIRSR" id="PIRSR000724-2"/>
    </source>
</evidence>
<reference evidence="17 18" key="1">
    <citation type="submission" date="2017-11" db="EMBL/GenBank/DDBJ databases">
        <title>Sequencing the genomes of 1000 actinobacteria strains.</title>
        <authorList>
            <person name="Klenk H.-P."/>
        </authorList>
    </citation>
    <scope>NUCLEOTIDE SEQUENCE [LARGE SCALE GENOMIC DNA]</scope>
    <source>
        <strain evidence="17 18">DSM 44104</strain>
    </source>
</reference>
<feature type="binding site" evidence="13">
    <location>
        <position position="290"/>
    </location>
    <ligand>
        <name>ATP</name>
        <dbReference type="ChEBI" id="CHEBI:30616"/>
    </ligand>
</feature>
<keyword evidence="8 13" id="KW-0808">Transferase</keyword>
<dbReference type="EC" id="2.7.2.3" evidence="5 13"/>
<keyword evidence="11 13" id="KW-0067">ATP-binding</keyword>
<keyword evidence="10 13" id="KW-0418">Kinase</keyword>
<dbReference type="GO" id="GO:0005829">
    <property type="term" value="C:cytosol"/>
    <property type="evidence" value="ECO:0007669"/>
    <property type="project" value="TreeGrafter"/>
</dbReference>
<dbReference type="GO" id="GO:0006094">
    <property type="term" value="P:gluconeogenesis"/>
    <property type="evidence" value="ECO:0007669"/>
    <property type="project" value="TreeGrafter"/>
</dbReference>
<dbReference type="RefSeq" id="WP_100877629.1">
    <property type="nucleotide sequence ID" value="NZ_JBICSI010000002.1"/>
</dbReference>
<evidence type="ECO:0000256" key="13">
    <source>
        <dbReference type="HAMAP-Rule" id="MF_00145"/>
    </source>
</evidence>
<evidence type="ECO:0000256" key="8">
    <source>
        <dbReference type="ARBA" id="ARBA00022679"/>
    </source>
</evidence>
<feature type="binding site" evidence="13 14">
    <location>
        <begin position="22"/>
        <end position="24"/>
    </location>
    <ligand>
        <name>substrate</name>
    </ligand>
</feature>
<dbReference type="InterPro" id="IPR015911">
    <property type="entry name" value="Phosphoglycerate_kinase_CS"/>
</dbReference>
<feature type="binding site" evidence="13 15">
    <location>
        <position position="321"/>
    </location>
    <ligand>
        <name>ATP</name>
        <dbReference type="ChEBI" id="CHEBI:30616"/>
    </ligand>
</feature>
<organism evidence="17 18">
    <name type="scientific">Pseudonocardia alni</name>
    <name type="common">Amycolata alni</name>
    <dbReference type="NCBI Taxonomy" id="33907"/>
    <lineage>
        <taxon>Bacteria</taxon>
        <taxon>Bacillati</taxon>
        <taxon>Actinomycetota</taxon>
        <taxon>Actinomycetes</taxon>
        <taxon>Pseudonocardiales</taxon>
        <taxon>Pseudonocardiaceae</taxon>
        <taxon>Pseudonocardia</taxon>
    </lineage>
</organism>
<evidence type="ECO:0000256" key="1">
    <source>
        <dbReference type="ARBA" id="ARBA00000642"/>
    </source>
</evidence>
<dbReference type="InterPro" id="IPR001576">
    <property type="entry name" value="Phosphoglycerate_kinase"/>
</dbReference>
<comment type="caution">
    <text evidence="17">The sequence shown here is derived from an EMBL/GenBank/DDBJ whole genome shotgun (WGS) entry which is preliminary data.</text>
</comment>
<evidence type="ECO:0000256" key="7">
    <source>
        <dbReference type="ARBA" id="ARBA00022490"/>
    </source>
</evidence>
<evidence type="ECO:0000256" key="10">
    <source>
        <dbReference type="ARBA" id="ARBA00022777"/>
    </source>
</evidence>
<evidence type="ECO:0000256" key="3">
    <source>
        <dbReference type="ARBA" id="ARBA00008982"/>
    </source>
</evidence>
<evidence type="ECO:0000313" key="18">
    <source>
        <dbReference type="Proteomes" id="UP000232453"/>
    </source>
</evidence>
<dbReference type="HAMAP" id="MF_00145">
    <property type="entry name" value="Phosphoglyc_kinase"/>
    <property type="match status" value="1"/>
</dbReference>
<evidence type="ECO:0000256" key="4">
    <source>
        <dbReference type="ARBA" id="ARBA00011245"/>
    </source>
</evidence>